<reference evidence="1 2" key="1">
    <citation type="submission" date="2020-08" db="EMBL/GenBank/DDBJ databases">
        <title>Genomic Encyclopedia of Type Strains, Phase IV (KMG-IV): sequencing the most valuable type-strain genomes for metagenomic binning, comparative biology and taxonomic classification.</title>
        <authorList>
            <person name="Goeker M."/>
        </authorList>
    </citation>
    <scope>NUCLEOTIDE SEQUENCE [LARGE SCALE GENOMIC DNA]</scope>
    <source>
        <strain evidence="1 2">DSM 40141</strain>
    </source>
</reference>
<protein>
    <submittedName>
        <fullName evidence="1">Uncharacterized protein</fullName>
    </submittedName>
</protein>
<proteinExistence type="predicted"/>
<evidence type="ECO:0000313" key="1">
    <source>
        <dbReference type="EMBL" id="MBB6439602.1"/>
    </source>
</evidence>
<evidence type="ECO:0000313" key="2">
    <source>
        <dbReference type="Proteomes" id="UP000540423"/>
    </source>
</evidence>
<dbReference type="EMBL" id="JACHEM010000025">
    <property type="protein sequence ID" value="MBB6439602.1"/>
    <property type="molecule type" value="Genomic_DNA"/>
</dbReference>
<dbReference type="AlphaFoldDB" id="A0A7X0LSV3"/>
<sequence length="88" mass="9792">MHARRQTDCLPASVHRPVVRVVQSIRPEQTAPLLQRCGDPMRARDLCGARDLPTLPKNTEGIWSKLKRLVTRGVLTEPEPGLFAQPGT</sequence>
<keyword evidence="2" id="KW-1185">Reference proteome</keyword>
<dbReference type="RefSeq" id="WP_185036183.1">
    <property type="nucleotide sequence ID" value="NZ_BNBN01000020.1"/>
</dbReference>
<dbReference type="Proteomes" id="UP000540423">
    <property type="component" value="Unassembled WGS sequence"/>
</dbReference>
<organism evidence="1 2">
    <name type="scientific">Streptomyces candidus</name>
    <dbReference type="NCBI Taxonomy" id="67283"/>
    <lineage>
        <taxon>Bacteria</taxon>
        <taxon>Bacillati</taxon>
        <taxon>Actinomycetota</taxon>
        <taxon>Actinomycetes</taxon>
        <taxon>Kitasatosporales</taxon>
        <taxon>Streptomycetaceae</taxon>
        <taxon>Streptomyces</taxon>
    </lineage>
</organism>
<gene>
    <name evidence="1" type="ORF">HNQ79_006114</name>
</gene>
<name>A0A7X0LSV3_9ACTN</name>
<accession>A0A7X0LSV3</accession>
<comment type="caution">
    <text evidence="1">The sequence shown here is derived from an EMBL/GenBank/DDBJ whole genome shotgun (WGS) entry which is preliminary data.</text>
</comment>